<organism evidence="1 2">
    <name type="scientific">Parelaphostrongylus tenuis</name>
    <name type="common">Meningeal worm</name>
    <dbReference type="NCBI Taxonomy" id="148309"/>
    <lineage>
        <taxon>Eukaryota</taxon>
        <taxon>Metazoa</taxon>
        <taxon>Ecdysozoa</taxon>
        <taxon>Nematoda</taxon>
        <taxon>Chromadorea</taxon>
        <taxon>Rhabditida</taxon>
        <taxon>Rhabditina</taxon>
        <taxon>Rhabditomorpha</taxon>
        <taxon>Strongyloidea</taxon>
        <taxon>Metastrongylidae</taxon>
        <taxon>Parelaphostrongylus</taxon>
    </lineage>
</organism>
<dbReference type="EMBL" id="JAHQIW010004252">
    <property type="protein sequence ID" value="KAJ1361672.1"/>
    <property type="molecule type" value="Genomic_DNA"/>
</dbReference>
<evidence type="ECO:0000313" key="1">
    <source>
        <dbReference type="EMBL" id="KAJ1361672.1"/>
    </source>
</evidence>
<name>A0AAD5N4R0_PARTN</name>
<protein>
    <submittedName>
        <fullName evidence="1">Uncharacterized protein</fullName>
    </submittedName>
</protein>
<keyword evidence="2" id="KW-1185">Reference proteome</keyword>
<proteinExistence type="predicted"/>
<dbReference type="Proteomes" id="UP001196413">
    <property type="component" value="Unassembled WGS sequence"/>
</dbReference>
<dbReference type="AlphaFoldDB" id="A0AAD5N4R0"/>
<comment type="caution">
    <text evidence="1">The sequence shown here is derived from an EMBL/GenBank/DDBJ whole genome shotgun (WGS) entry which is preliminary data.</text>
</comment>
<feature type="non-terminal residue" evidence="1">
    <location>
        <position position="76"/>
    </location>
</feature>
<reference evidence="1" key="1">
    <citation type="submission" date="2021-06" db="EMBL/GenBank/DDBJ databases">
        <title>Parelaphostrongylus tenuis whole genome reference sequence.</title>
        <authorList>
            <person name="Garwood T.J."/>
            <person name="Larsen P.A."/>
            <person name="Fountain-Jones N.M."/>
            <person name="Garbe J.R."/>
            <person name="Macchietto M.G."/>
            <person name="Kania S.A."/>
            <person name="Gerhold R.W."/>
            <person name="Richards J.E."/>
            <person name="Wolf T.M."/>
        </authorList>
    </citation>
    <scope>NUCLEOTIDE SEQUENCE</scope>
    <source>
        <strain evidence="1">MNPRO001-30</strain>
        <tissue evidence="1">Meninges</tissue>
    </source>
</reference>
<evidence type="ECO:0000313" key="2">
    <source>
        <dbReference type="Proteomes" id="UP001196413"/>
    </source>
</evidence>
<gene>
    <name evidence="1" type="ORF">KIN20_020977</name>
</gene>
<accession>A0AAD5N4R0</accession>
<sequence length="76" mass="8752">TVSWALEGWKNLWTWDEKPRHCPCLCHKDSPSLQAILVFGRRTQSLEKDLPEKNVLTKKQKATEAGECGRNNKMTL</sequence>